<proteinExistence type="predicted"/>
<accession>A0ABR2CDG3</accession>
<evidence type="ECO:0000313" key="1">
    <source>
        <dbReference type="EMBL" id="KAK8517374.1"/>
    </source>
</evidence>
<comment type="caution">
    <text evidence="1">The sequence shown here is derived from an EMBL/GenBank/DDBJ whole genome shotgun (WGS) entry which is preliminary data.</text>
</comment>
<protein>
    <submittedName>
        <fullName evidence="1">Uncharacterized protein</fullName>
    </submittedName>
</protein>
<keyword evidence="2" id="KW-1185">Reference proteome</keyword>
<reference evidence="1 2" key="1">
    <citation type="journal article" date="2024" name="G3 (Bethesda)">
        <title>Genome assembly of Hibiscus sabdariffa L. provides insights into metabolisms of medicinal natural products.</title>
        <authorList>
            <person name="Kim T."/>
        </authorList>
    </citation>
    <scope>NUCLEOTIDE SEQUENCE [LARGE SCALE GENOMIC DNA]</scope>
    <source>
        <strain evidence="1">TK-2024</strain>
        <tissue evidence="1">Old leaves</tissue>
    </source>
</reference>
<organism evidence="1 2">
    <name type="scientific">Hibiscus sabdariffa</name>
    <name type="common">roselle</name>
    <dbReference type="NCBI Taxonomy" id="183260"/>
    <lineage>
        <taxon>Eukaryota</taxon>
        <taxon>Viridiplantae</taxon>
        <taxon>Streptophyta</taxon>
        <taxon>Embryophyta</taxon>
        <taxon>Tracheophyta</taxon>
        <taxon>Spermatophyta</taxon>
        <taxon>Magnoliopsida</taxon>
        <taxon>eudicotyledons</taxon>
        <taxon>Gunneridae</taxon>
        <taxon>Pentapetalae</taxon>
        <taxon>rosids</taxon>
        <taxon>malvids</taxon>
        <taxon>Malvales</taxon>
        <taxon>Malvaceae</taxon>
        <taxon>Malvoideae</taxon>
        <taxon>Hibiscus</taxon>
    </lineage>
</organism>
<evidence type="ECO:0000313" key="2">
    <source>
        <dbReference type="Proteomes" id="UP001472677"/>
    </source>
</evidence>
<sequence>MNGLALSQLECIIEEPPMLSTQQLAVSAVQQPPTLLNQQPMVVAATEPAAVLPCSSGLPTNLDASVSFE</sequence>
<gene>
    <name evidence="1" type="ORF">V6N12_032566</name>
</gene>
<dbReference type="Proteomes" id="UP001472677">
    <property type="component" value="Unassembled WGS sequence"/>
</dbReference>
<dbReference type="EMBL" id="JBBPBM010000056">
    <property type="protein sequence ID" value="KAK8517374.1"/>
    <property type="molecule type" value="Genomic_DNA"/>
</dbReference>
<name>A0ABR2CDG3_9ROSI</name>